<dbReference type="InterPro" id="IPR044946">
    <property type="entry name" value="Restrct_endonuc_typeI_TRD_sf"/>
</dbReference>
<evidence type="ECO:0000313" key="6">
    <source>
        <dbReference type="Proteomes" id="UP000013047"/>
    </source>
</evidence>
<evidence type="ECO:0000256" key="1">
    <source>
        <dbReference type="ARBA" id="ARBA00010923"/>
    </source>
</evidence>
<evidence type="ECO:0000256" key="3">
    <source>
        <dbReference type="ARBA" id="ARBA00023125"/>
    </source>
</evidence>
<name>N6Z1N3_9RHOO</name>
<dbReference type="Gene3D" id="3.90.220.20">
    <property type="entry name" value="DNA methylase specificity domains"/>
    <property type="match status" value="2"/>
</dbReference>
<dbReference type="AlphaFoldDB" id="N6Z1N3"/>
<dbReference type="PANTHER" id="PTHR43140:SF1">
    <property type="entry name" value="TYPE I RESTRICTION ENZYME ECOKI SPECIFICITY SUBUNIT"/>
    <property type="match status" value="1"/>
</dbReference>
<comment type="caution">
    <text evidence="5">The sequence shown here is derived from an EMBL/GenBank/DDBJ whole genome shotgun (WGS) entry which is preliminary data.</text>
</comment>
<dbReference type="GO" id="GO:0004519">
    <property type="term" value="F:endonuclease activity"/>
    <property type="evidence" value="ECO:0007669"/>
    <property type="project" value="UniProtKB-KW"/>
</dbReference>
<dbReference type="Pfam" id="PF01420">
    <property type="entry name" value="Methylase_S"/>
    <property type="match status" value="1"/>
</dbReference>
<evidence type="ECO:0000259" key="4">
    <source>
        <dbReference type="Pfam" id="PF01420"/>
    </source>
</evidence>
<reference evidence="5 6" key="1">
    <citation type="submission" date="2012-09" db="EMBL/GenBank/DDBJ databases">
        <title>Draft Genome Sequences of 6 Strains from Genus Thauera.</title>
        <authorList>
            <person name="Liu B."/>
            <person name="Shapleigh J.P."/>
            <person name="Frostegard A.H."/>
        </authorList>
    </citation>
    <scope>NUCLEOTIDE SEQUENCE [LARGE SCALE GENOMIC DNA]</scope>
    <source>
        <strain evidence="5 6">B4P</strain>
    </source>
</reference>
<sequence length="241" mass="26810">MNTPSLVGESGYVAQDFPTLFLPDRLWKLVFDNETVFTPYISHVLSSSGARQALSCMATGTSPSMKNLSIEEMGNLPVPLPALDEQKLIAAYLDRETARIDALIAAKERMLALLEEKRAALISRVVTCGLDPNVPLKPSGQEWLGEIPAHWKLERLKFHLLNIEQGWSPQCDSYPAEPDEWGVLKVGAVNSWTFNALENKRLPNDVEPLCEYEIKPRDVLMSRANTAQLLGSVVYPESVFA</sequence>
<dbReference type="Proteomes" id="UP000013047">
    <property type="component" value="Unassembled WGS sequence"/>
</dbReference>
<feature type="domain" description="Type I restriction modification DNA specificity" evidence="4">
    <location>
        <begin position="25"/>
        <end position="100"/>
    </location>
</feature>
<accession>N6Z1N3</accession>
<dbReference type="InterPro" id="IPR000055">
    <property type="entry name" value="Restrct_endonuc_typeI_TRD"/>
</dbReference>
<dbReference type="GO" id="GO:0003677">
    <property type="term" value="F:DNA binding"/>
    <property type="evidence" value="ECO:0007669"/>
    <property type="project" value="UniProtKB-KW"/>
</dbReference>
<protein>
    <submittedName>
        <fullName evidence="5">Restriction endonuclease S subunit</fullName>
    </submittedName>
</protein>
<dbReference type="PANTHER" id="PTHR43140">
    <property type="entry name" value="TYPE-1 RESTRICTION ENZYME ECOKI SPECIFICITY PROTEIN"/>
    <property type="match status" value="1"/>
</dbReference>
<keyword evidence="5" id="KW-0540">Nuclease</keyword>
<keyword evidence="6" id="KW-1185">Reference proteome</keyword>
<evidence type="ECO:0000256" key="2">
    <source>
        <dbReference type="ARBA" id="ARBA00022747"/>
    </source>
</evidence>
<dbReference type="InterPro" id="IPR051212">
    <property type="entry name" value="Type-I_RE_S_subunit"/>
</dbReference>
<dbReference type="EMBL" id="AMXF01000032">
    <property type="protein sequence ID" value="ENO97780.1"/>
    <property type="molecule type" value="Genomic_DNA"/>
</dbReference>
<comment type="similarity">
    <text evidence="1">Belongs to the type-I restriction system S methylase family.</text>
</comment>
<keyword evidence="2" id="KW-0680">Restriction system</keyword>
<keyword evidence="3" id="KW-0238">DNA-binding</keyword>
<dbReference type="GO" id="GO:0009307">
    <property type="term" value="P:DNA restriction-modification system"/>
    <property type="evidence" value="ECO:0007669"/>
    <property type="project" value="UniProtKB-KW"/>
</dbReference>
<organism evidence="5 6">
    <name type="scientific">Thauera phenylacetica B4P</name>
    <dbReference type="NCBI Taxonomy" id="1234382"/>
    <lineage>
        <taxon>Bacteria</taxon>
        <taxon>Pseudomonadati</taxon>
        <taxon>Pseudomonadota</taxon>
        <taxon>Betaproteobacteria</taxon>
        <taxon>Rhodocyclales</taxon>
        <taxon>Zoogloeaceae</taxon>
        <taxon>Thauera</taxon>
    </lineage>
</organism>
<keyword evidence="5" id="KW-0255">Endonuclease</keyword>
<dbReference type="SUPFAM" id="SSF116734">
    <property type="entry name" value="DNA methylase specificity domain"/>
    <property type="match status" value="2"/>
</dbReference>
<dbReference type="Gene3D" id="1.10.287.1120">
    <property type="entry name" value="Bipartite methylase S protein"/>
    <property type="match status" value="1"/>
</dbReference>
<keyword evidence="5" id="KW-0378">Hydrolase</keyword>
<evidence type="ECO:0000313" key="5">
    <source>
        <dbReference type="EMBL" id="ENO97780.1"/>
    </source>
</evidence>
<proteinExistence type="inferred from homology"/>
<gene>
    <name evidence="5" type="ORF">C667_07106</name>
</gene>